<evidence type="ECO:0008006" key="3">
    <source>
        <dbReference type="Google" id="ProtNLM"/>
    </source>
</evidence>
<dbReference type="Pfam" id="PF08538">
    <property type="entry name" value="DUF1749"/>
    <property type="match status" value="1"/>
</dbReference>
<dbReference type="EMBL" id="JAAAJA010000125">
    <property type="protein sequence ID" value="KAG0261446.1"/>
    <property type="molecule type" value="Genomic_DNA"/>
</dbReference>
<dbReference type="InterPro" id="IPR029058">
    <property type="entry name" value="AB_hydrolase_fold"/>
</dbReference>
<dbReference type="SUPFAM" id="SSF53474">
    <property type="entry name" value="alpha/beta-Hydrolases"/>
    <property type="match status" value="1"/>
</dbReference>
<name>A0A9P6U6K0_9FUNG</name>
<gene>
    <name evidence="1" type="ORF">BG011_001037</name>
</gene>
<dbReference type="InterPro" id="IPR013744">
    <property type="entry name" value="SidJ"/>
</dbReference>
<evidence type="ECO:0000313" key="2">
    <source>
        <dbReference type="Proteomes" id="UP000726737"/>
    </source>
</evidence>
<protein>
    <recommendedName>
        <fullName evidence="3">DUF1749-domain-containing protein</fullName>
    </recommendedName>
</protein>
<reference evidence="1" key="1">
    <citation type="journal article" date="2020" name="Fungal Divers.">
        <title>Resolving the Mortierellaceae phylogeny through synthesis of multi-gene phylogenetics and phylogenomics.</title>
        <authorList>
            <person name="Vandepol N."/>
            <person name="Liber J."/>
            <person name="Desiro A."/>
            <person name="Na H."/>
            <person name="Kennedy M."/>
            <person name="Barry K."/>
            <person name="Grigoriev I.V."/>
            <person name="Miller A.N."/>
            <person name="O'Donnell K."/>
            <person name="Stajich J.E."/>
            <person name="Bonito G."/>
        </authorList>
    </citation>
    <scope>NUCLEOTIDE SEQUENCE</scope>
    <source>
        <strain evidence="1">KOD948</strain>
    </source>
</reference>
<dbReference type="PANTHER" id="PTHR31591:SF1">
    <property type="entry name" value="UPF0613 PROTEIN PB24D3.06C"/>
    <property type="match status" value="1"/>
</dbReference>
<comment type="caution">
    <text evidence="1">The sequence shown here is derived from an EMBL/GenBank/DDBJ whole genome shotgun (WGS) entry which is preliminary data.</text>
</comment>
<dbReference type="OrthoDB" id="10034502at2759"/>
<organism evidence="1 2">
    <name type="scientific">Mortierella polycephala</name>
    <dbReference type="NCBI Taxonomy" id="41804"/>
    <lineage>
        <taxon>Eukaryota</taxon>
        <taxon>Fungi</taxon>
        <taxon>Fungi incertae sedis</taxon>
        <taxon>Mucoromycota</taxon>
        <taxon>Mortierellomycotina</taxon>
        <taxon>Mortierellomycetes</taxon>
        <taxon>Mortierellales</taxon>
        <taxon>Mortierellaceae</taxon>
        <taxon>Mortierella</taxon>
    </lineage>
</organism>
<sequence length="300" mass="33021">MISLQGTLTVYNPQTRLTMFESGPENSTGSVVFIGGLMDGYHALPYLPLLGKAISDQLGFSLIQVMLSSSHMGYGISSLQEDVRELDVLFSFLRNQKAKTRLFIVGHSTGCQDAISYLIHGQHRSAILGIVLQGPVSDREFMASSTDMYDEYLHLAQRMINEGKGQELMVREVDVAPVTAYRFKSLASAGGDDDMFSSDIPVETMRALFSQVKVPLMMVHSGRDEYIPAHVDKKLLVSKFDAACPTSLGSAVLPAADHAISDLPSQAKLCEVVLHFMQRVLTQVEQFETLQQQSFHGLSL</sequence>
<proteinExistence type="predicted"/>
<dbReference type="AlphaFoldDB" id="A0A9P6U6K0"/>
<dbReference type="PANTHER" id="PTHR31591">
    <property type="entry name" value="UPF0613 PROTEIN PB24D3.06C"/>
    <property type="match status" value="1"/>
</dbReference>
<accession>A0A9P6U6K0</accession>
<dbReference type="Proteomes" id="UP000726737">
    <property type="component" value="Unassembled WGS sequence"/>
</dbReference>
<evidence type="ECO:0000313" key="1">
    <source>
        <dbReference type="EMBL" id="KAG0261446.1"/>
    </source>
</evidence>
<dbReference type="Gene3D" id="3.40.50.1820">
    <property type="entry name" value="alpha/beta hydrolase"/>
    <property type="match status" value="1"/>
</dbReference>
<keyword evidence="2" id="KW-1185">Reference proteome</keyword>